<sequence length="338" mass="35557">MTAKTLAAALALSLTLPLPGLAADVELVLSSWLPPRHPIVVNAIRPWAEEVEAVTEGRVSVRVLGKAAGSPPAHFDMARDGVADITYGLHSFSQDDRFKGSQIGQFSFIGDDAVSASEAFWTVYTEDLGAQAEHAGTRLLGLFVHGPGLIHNNVRRIETPADFAGLKIRVPGGYIAELTAALGADALFMSSPEVYEKLSRGVIDGVAFTYEALTAFNLTDYVKFSLKAPGGVYNTTWFLVANEARWAEISQQDQAAIEAISGLAFARRVGEAWNGADAAAVSEIEAAGIDVHPASDAVVAAIREKGAALEQAWAAGLGEGRDGAAALARLRGMTGVSN</sequence>
<dbReference type="RefSeq" id="WP_093256081.1">
    <property type="nucleotide sequence ID" value="NZ_FNQM01000024.1"/>
</dbReference>
<dbReference type="NCBIfam" id="NF037995">
    <property type="entry name" value="TRAP_S1"/>
    <property type="match status" value="1"/>
</dbReference>
<dbReference type="EMBL" id="FNQM01000024">
    <property type="protein sequence ID" value="SEA97875.1"/>
    <property type="molecule type" value="Genomic_DNA"/>
</dbReference>
<dbReference type="Gene3D" id="3.40.190.170">
    <property type="entry name" value="Bacterial extracellular solute-binding protein, family 7"/>
    <property type="match status" value="1"/>
</dbReference>
<evidence type="ECO:0000256" key="4">
    <source>
        <dbReference type="SAM" id="SignalP"/>
    </source>
</evidence>
<dbReference type="PANTHER" id="PTHR33376">
    <property type="match status" value="1"/>
</dbReference>
<accession>A0A1H4FKS3</accession>
<gene>
    <name evidence="5" type="ORF">SAMN05444370_12415</name>
</gene>
<dbReference type="InterPro" id="IPR038404">
    <property type="entry name" value="TRAP_DctP_sf"/>
</dbReference>
<dbReference type="GO" id="GO:0055085">
    <property type="term" value="P:transmembrane transport"/>
    <property type="evidence" value="ECO:0007669"/>
    <property type="project" value="InterPro"/>
</dbReference>
<dbReference type="InterPro" id="IPR018389">
    <property type="entry name" value="DctP_fam"/>
</dbReference>
<keyword evidence="6" id="KW-1185">Reference proteome</keyword>
<dbReference type="AlphaFoldDB" id="A0A1H4FKS3"/>
<evidence type="ECO:0000256" key="3">
    <source>
        <dbReference type="ARBA" id="ARBA00022764"/>
    </source>
</evidence>
<dbReference type="STRING" id="89524.SAMN05444370_12415"/>
<proteinExistence type="predicted"/>
<dbReference type="PANTHER" id="PTHR33376:SF15">
    <property type="entry name" value="BLL6794 PROTEIN"/>
    <property type="match status" value="1"/>
</dbReference>
<keyword evidence="3" id="KW-0574">Periplasm</keyword>
<evidence type="ECO:0000313" key="6">
    <source>
        <dbReference type="Proteomes" id="UP000198703"/>
    </source>
</evidence>
<name>A0A1H4FKS3_9RHOB</name>
<dbReference type="GO" id="GO:0042597">
    <property type="term" value="C:periplasmic space"/>
    <property type="evidence" value="ECO:0007669"/>
    <property type="project" value="UniProtKB-SubCell"/>
</dbReference>
<reference evidence="5 6" key="1">
    <citation type="submission" date="2016-10" db="EMBL/GenBank/DDBJ databases">
        <authorList>
            <person name="de Groot N.N."/>
        </authorList>
    </citation>
    <scope>NUCLEOTIDE SEQUENCE [LARGE SCALE GENOMIC DNA]</scope>
    <source>
        <strain evidence="5 6">DSM 15345</strain>
    </source>
</reference>
<organism evidence="5 6">
    <name type="scientific">Rubrimonas cliftonensis</name>
    <dbReference type="NCBI Taxonomy" id="89524"/>
    <lineage>
        <taxon>Bacteria</taxon>
        <taxon>Pseudomonadati</taxon>
        <taxon>Pseudomonadota</taxon>
        <taxon>Alphaproteobacteria</taxon>
        <taxon>Rhodobacterales</taxon>
        <taxon>Paracoccaceae</taxon>
        <taxon>Rubrimonas</taxon>
    </lineage>
</organism>
<evidence type="ECO:0000256" key="1">
    <source>
        <dbReference type="ARBA" id="ARBA00004418"/>
    </source>
</evidence>
<feature type="signal peptide" evidence="4">
    <location>
        <begin position="1"/>
        <end position="22"/>
    </location>
</feature>
<dbReference type="Proteomes" id="UP000198703">
    <property type="component" value="Unassembled WGS sequence"/>
</dbReference>
<dbReference type="Pfam" id="PF03480">
    <property type="entry name" value="DctP"/>
    <property type="match status" value="1"/>
</dbReference>
<evidence type="ECO:0000256" key="2">
    <source>
        <dbReference type="ARBA" id="ARBA00022729"/>
    </source>
</evidence>
<dbReference type="OrthoDB" id="7822595at2"/>
<comment type="subcellular location">
    <subcellularLocation>
        <location evidence="1">Periplasm</location>
    </subcellularLocation>
</comment>
<keyword evidence="2 4" id="KW-0732">Signal</keyword>
<feature type="chain" id="PRO_5011479353" evidence="4">
    <location>
        <begin position="23"/>
        <end position="338"/>
    </location>
</feature>
<evidence type="ECO:0000313" key="5">
    <source>
        <dbReference type="EMBL" id="SEA97875.1"/>
    </source>
</evidence>
<dbReference type="CDD" id="cd13665">
    <property type="entry name" value="PBP2_TRAP_Dctp3_4"/>
    <property type="match status" value="1"/>
</dbReference>
<protein>
    <submittedName>
        <fullName evidence="5">TRAP-type C4-dicarboxylate transport system, substrate-binding protein</fullName>
    </submittedName>
</protein>